<dbReference type="GO" id="GO:0005737">
    <property type="term" value="C:cytoplasm"/>
    <property type="evidence" value="ECO:0007669"/>
    <property type="project" value="UniProtKB-ARBA"/>
</dbReference>
<dbReference type="Gene3D" id="2.20.28.120">
    <property type="entry name" value="Ribosomal protein L33"/>
    <property type="match status" value="1"/>
</dbReference>
<dbReference type="PROSITE" id="PS00582">
    <property type="entry name" value="RIBOSOMAL_L33"/>
    <property type="match status" value="1"/>
</dbReference>
<proteinExistence type="inferred from homology"/>
<keyword evidence="7" id="KW-1185">Reference proteome</keyword>
<evidence type="ECO:0000256" key="2">
    <source>
        <dbReference type="ARBA" id="ARBA00022980"/>
    </source>
</evidence>
<dbReference type="GO" id="GO:0006412">
    <property type="term" value="P:translation"/>
    <property type="evidence" value="ECO:0007669"/>
    <property type="project" value="UniProtKB-UniRule"/>
</dbReference>
<dbReference type="OrthoDB" id="9801333at2"/>
<dbReference type="InterPro" id="IPR011332">
    <property type="entry name" value="Ribosomal_zn-bd"/>
</dbReference>
<dbReference type="SUPFAM" id="SSF57829">
    <property type="entry name" value="Zn-binding ribosomal proteins"/>
    <property type="match status" value="1"/>
</dbReference>
<dbReference type="GO" id="GO:0003735">
    <property type="term" value="F:structural constituent of ribosome"/>
    <property type="evidence" value="ECO:0007669"/>
    <property type="project" value="InterPro"/>
</dbReference>
<dbReference type="RefSeq" id="WP_002465110.1">
    <property type="nucleotide sequence ID" value="NZ_AEUN01000535.1"/>
</dbReference>
<dbReference type="InterPro" id="IPR001705">
    <property type="entry name" value="Ribosomal_bL33"/>
</dbReference>
<protein>
    <recommendedName>
        <fullName evidence="4 5">Large ribosomal subunit protein bL33</fullName>
    </recommendedName>
</protein>
<evidence type="ECO:0000256" key="4">
    <source>
        <dbReference type="ARBA" id="ARBA00035176"/>
    </source>
</evidence>
<dbReference type="GO" id="GO:1990904">
    <property type="term" value="C:ribonucleoprotein complex"/>
    <property type="evidence" value="ECO:0007669"/>
    <property type="project" value="UniProtKB-KW"/>
</dbReference>
<comment type="caution">
    <text evidence="6">The sequence shown here is derived from an EMBL/GenBank/DDBJ whole genome shotgun (WGS) entry which is preliminary data.</text>
</comment>
<dbReference type="EMBL" id="AEUN01000535">
    <property type="protein sequence ID" value="EHJ06893.1"/>
    <property type="molecule type" value="Genomic_DNA"/>
</dbReference>
<evidence type="ECO:0000256" key="5">
    <source>
        <dbReference type="HAMAP-Rule" id="MF_00294"/>
    </source>
</evidence>
<evidence type="ECO:0000313" key="6">
    <source>
        <dbReference type="EMBL" id="EHJ06893.1"/>
    </source>
</evidence>
<keyword evidence="3 5" id="KW-0687">Ribonucleoprotein</keyword>
<dbReference type="InterPro" id="IPR018264">
    <property type="entry name" value="Ribosomal_bL33_CS"/>
</dbReference>
<dbReference type="Proteomes" id="UP000005413">
    <property type="component" value="Unassembled WGS sequence"/>
</dbReference>
<name>G5JLR1_9STAP</name>
<sequence length="47" mass="5369">MRKIPLNCEVCGSRNYHVPKQGDASVRLSIKKYCPKCNAHTIHKESK</sequence>
<evidence type="ECO:0000256" key="3">
    <source>
        <dbReference type="ARBA" id="ARBA00023274"/>
    </source>
</evidence>
<dbReference type="Pfam" id="PF00471">
    <property type="entry name" value="Ribosomal_L33"/>
    <property type="match status" value="1"/>
</dbReference>
<dbReference type="HAMAP" id="MF_00294">
    <property type="entry name" value="Ribosomal_bL33"/>
    <property type="match status" value="1"/>
</dbReference>
<keyword evidence="2 5" id="KW-0689">Ribosomal protein</keyword>
<gene>
    <name evidence="5 6" type="primary">rpmG</name>
    <name evidence="6" type="ORF">SS7213T_12152</name>
</gene>
<dbReference type="AlphaFoldDB" id="G5JLR1"/>
<accession>G5JLR1</accession>
<dbReference type="GO" id="GO:0005840">
    <property type="term" value="C:ribosome"/>
    <property type="evidence" value="ECO:0007669"/>
    <property type="project" value="UniProtKB-KW"/>
</dbReference>
<organism evidence="6 7">
    <name type="scientific">Staphylococcus simiae CCM 7213 = CCUG 51256</name>
    <dbReference type="NCBI Taxonomy" id="911238"/>
    <lineage>
        <taxon>Bacteria</taxon>
        <taxon>Bacillati</taxon>
        <taxon>Bacillota</taxon>
        <taxon>Bacilli</taxon>
        <taxon>Bacillales</taxon>
        <taxon>Staphylococcaceae</taxon>
        <taxon>Staphylococcus</taxon>
    </lineage>
</organism>
<dbReference type="NCBIfam" id="TIGR01023">
    <property type="entry name" value="rpmG_bact"/>
    <property type="match status" value="1"/>
</dbReference>
<evidence type="ECO:0000256" key="1">
    <source>
        <dbReference type="ARBA" id="ARBA00007596"/>
    </source>
</evidence>
<reference evidence="6 7" key="1">
    <citation type="journal article" date="2012" name="BMC Genomics">
        <title>Comparative genomic analysis of the genus Staphylococcus including Staphylococcus aureus and its newly described sister species Staphylococcus simiae.</title>
        <authorList>
            <person name="Suzuki H."/>
            <person name="Lefebure T."/>
            <person name="Pavinski Bitar P."/>
            <person name="Stanhope M.J."/>
        </authorList>
    </citation>
    <scope>NUCLEOTIDE SEQUENCE [LARGE SCALE GENOMIC DNA]</scope>
    <source>
        <strain evidence="6 7">CCM 7213</strain>
    </source>
</reference>
<evidence type="ECO:0000313" key="7">
    <source>
        <dbReference type="Proteomes" id="UP000005413"/>
    </source>
</evidence>
<dbReference type="InterPro" id="IPR038584">
    <property type="entry name" value="Ribosomal_bL33_sf"/>
</dbReference>
<dbReference type="NCBIfam" id="NF001764">
    <property type="entry name" value="PRK00504.1"/>
    <property type="match status" value="1"/>
</dbReference>
<comment type="similarity">
    <text evidence="1 5">Belongs to the bacterial ribosomal protein bL33 family.</text>
</comment>